<keyword evidence="3" id="KW-0418">Kinase</keyword>
<dbReference type="PROSITE" id="PS00584">
    <property type="entry name" value="PFKB_KINASES_2"/>
    <property type="match status" value="1"/>
</dbReference>
<dbReference type="Proteomes" id="UP000647860">
    <property type="component" value="Unassembled WGS sequence"/>
</dbReference>
<proteinExistence type="inferred from homology"/>
<keyword evidence="6" id="KW-1185">Reference proteome</keyword>
<protein>
    <submittedName>
        <fullName evidence="5">Ribokinase</fullName>
    </submittedName>
</protein>
<dbReference type="InterPro" id="IPR002173">
    <property type="entry name" value="Carboh/pur_kinase_PfkB_CS"/>
</dbReference>
<dbReference type="Gene3D" id="3.40.1190.20">
    <property type="match status" value="1"/>
</dbReference>
<dbReference type="PANTHER" id="PTHR43320">
    <property type="entry name" value="SUGAR KINASE"/>
    <property type="match status" value="1"/>
</dbReference>
<comment type="similarity">
    <text evidence="1">Belongs to the carbohydrate kinase PfkB family.</text>
</comment>
<evidence type="ECO:0000259" key="4">
    <source>
        <dbReference type="Pfam" id="PF00294"/>
    </source>
</evidence>
<feature type="domain" description="Carbohydrate kinase PfkB" evidence="4">
    <location>
        <begin position="24"/>
        <end position="315"/>
    </location>
</feature>
<evidence type="ECO:0000313" key="5">
    <source>
        <dbReference type="EMBL" id="GIJ17876.1"/>
    </source>
</evidence>
<evidence type="ECO:0000256" key="1">
    <source>
        <dbReference type="ARBA" id="ARBA00010688"/>
    </source>
</evidence>
<dbReference type="Pfam" id="PF00294">
    <property type="entry name" value="PfkB"/>
    <property type="match status" value="1"/>
</dbReference>
<dbReference type="InterPro" id="IPR029056">
    <property type="entry name" value="Ribokinase-like"/>
</dbReference>
<dbReference type="PROSITE" id="PS00583">
    <property type="entry name" value="PFKB_KINASES_1"/>
    <property type="match status" value="1"/>
</dbReference>
<dbReference type="InterPro" id="IPR052700">
    <property type="entry name" value="Carb_kinase_PfkB-like"/>
</dbReference>
<dbReference type="SUPFAM" id="SSF53613">
    <property type="entry name" value="Ribokinase-like"/>
    <property type="match status" value="1"/>
</dbReference>
<gene>
    <name evidence="5" type="primary">rbsK_2</name>
    <name evidence="5" type="ORF">Vgi01_45600</name>
</gene>
<evidence type="ECO:0000256" key="2">
    <source>
        <dbReference type="ARBA" id="ARBA00022679"/>
    </source>
</evidence>
<dbReference type="PANTHER" id="PTHR43320:SF3">
    <property type="entry name" value="CARBOHYDRATE KINASE PFKB DOMAIN-CONTAINING PROTEIN"/>
    <property type="match status" value="1"/>
</dbReference>
<evidence type="ECO:0000256" key="3">
    <source>
        <dbReference type="ARBA" id="ARBA00022777"/>
    </source>
</evidence>
<accession>A0ABQ4IIZ5</accession>
<reference evidence="5 6" key="1">
    <citation type="submission" date="2021-01" db="EMBL/GenBank/DDBJ databases">
        <title>Whole genome shotgun sequence of Verrucosispora gifhornensis NBRC 16317.</title>
        <authorList>
            <person name="Komaki H."/>
            <person name="Tamura T."/>
        </authorList>
    </citation>
    <scope>NUCLEOTIDE SEQUENCE [LARGE SCALE GENOMIC DNA]</scope>
    <source>
        <strain evidence="5 6">NBRC 16317</strain>
    </source>
</reference>
<dbReference type="InterPro" id="IPR011611">
    <property type="entry name" value="PfkB_dom"/>
</dbReference>
<name>A0ABQ4IIZ5_9ACTN</name>
<organism evidence="5 6">
    <name type="scientific">Micromonospora gifhornensis</name>
    <dbReference type="NCBI Taxonomy" id="84594"/>
    <lineage>
        <taxon>Bacteria</taxon>
        <taxon>Bacillati</taxon>
        <taxon>Actinomycetota</taxon>
        <taxon>Actinomycetes</taxon>
        <taxon>Micromonosporales</taxon>
        <taxon>Micromonosporaceae</taxon>
        <taxon>Micromonospora</taxon>
    </lineage>
</organism>
<dbReference type="EMBL" id="BOPA01000033">
    <property type="protein sequence ID" value="GIJ17876.1"/>
    <property type="molecule type" value="Genomic_DNA"/>
</dbReference>
<dbReference type="CDD" id="cd01166">
    <property type="entry name" value="KdgK"/>
    <property type="match status" value="1"/>
</dbReference>
<evidence type="ECO:0000313" key="6">
    <source>
        <dbReference type="Proteomes" id="UP000647860"/>
    </source>
</evidence>
<comment type="caution">
    <text evidence="5">The sequence shown here is derived from an EMBL/GenBank/DDBJ whole genome shotgun (WGS) entry which is preliminary data.</text>
</comment>
<keyword evidence="2" id="KW-0808">Transferase</keyword>
<sequence length="317" mass="31562">MSERTAGRDTGADGTPDAASRTGRVIVVGDVITDVVAVLTGPLATGSDTAAAIQFTGGGQAANTASWLAAQGVPVTLVAAVGDDTAGRDRVAELTTAGVDCVVARIPGCATGTVIVLAVGDERTMVTERGANVRLTPEHVDTALAAAGDATHLHLSGYALLDAGSRPAGLHALKVARQRGMTTSVDAASAAPLRAVGAAAFLSWLREVDLLLVNTDEAAVLAGGLDPVAQARALVASARRVVVKQGAAGATWVDRKPTIVTIPARRVAVVDVTGAGDAFAAGLLTGWLAGAAPHTALERATRLGAAAVSQVGARPSG</sequence>